<feature type="compositionally biased region" description="Low complexity" evidence="1">
    <location>
        <begin position="204"/>
        <end position="216"/>
    </location>
</feature>
<dbReference type="EMBL" id="JACHEF010000015">
    <property type="protein sequence ID" value="MBB6414189.1"/>
    <property type="molecule type" value="Genomic_DNA"/>
</dbReference>
<dbReference type="GO" id="GO:0005694">
    <property type="term" value="C:chromosome"/>
    <property type="evidence" value="ECO:0007669"/>
    <property type="project" value="TreeGrafter"/>
</dbReference>
<dbReference type="RefSeq" id="WP_246462456.1">
    <property type="nucleotide sequence ID" value="NZ_JACHEF010000015.1"/>
</dbReference>
<accession>A0A841PVG3</accession>
<protein>
    <submittedName>
        <fullName evidence="2">ParB family chromosome partitioning protein</fullName>
    </submittedName>
</protein>
<evidence type="ECO:0000313" key="3">
    <source>
        <dbReference type="Proteomes" id="UP000556329"/>
    </source>
</evidence>
<feature type="compositionally biased region" description="Basic residues" evidence="1">
    <location>
        <begin position="193"/>
        <end position="203"/>
    </location>
</feature>
<proteinExistence type="predicted"/>
<feature type="region of interest" description="Disordered" evidence="1">
    <location>
        <begin position="184"/>
        <end position="229"/>
    </location>
</feature>
<name>A0A841PVG3_9HYPH</name>
<dbReference type="AlphaFoldDB" id="A0A841PVG3"/>
<evidence type="ECO:0000313" key="2">
    <source>
        <dbReference type="EMBL" id="MBB6414189.1"/>
    </source>
</evidence>
<dbReference type="Proteomes" id="UP000556329">
    <property type="component" value="Unassembled WGS sequence"/>
</dbReference>
<keyword evidence="3" id="KW-1185">Reference proteome</keyword>
<dbReference type="SUPFAM" id="SSF109709">
    <property type="entry name" value="KorB DNA-binding domain-like"/>
    <property type="match status" value="1"/>
</dbReference>
<organism evidence="2 3">
    <name type="scientific">Mesorhizobium sangaii</name>
    <dbReference type="NCBI Taxonomy" id="505389"/>
    <lineage>
        <taxon>Bacteria</taxon>
        <taxon>Pseudomonadati</taxon>
        <taxon>Pseudomonadota</taxon>
        <taxon>Alphaproteobacteria</taxon>
        <taxon>Hyphomicrobiales</taxon>
        <taxon>Phyllobacteriaceae</taxon>
        <taxon>Mesorhizobium</taxon>
    </lineage>
</organism>
<dbReference type="Gene3D" id="1.10.10.2830">
    <property type="match status" value="1"/>
</dbReference>
<dbReference type="InterPro" id="IPR050336">
    <property type="entry name" value="Chromosome_partition/occlusion"/>
</dbReference>
<evidence type="ECO:0000256" key="1">
    <source>
        <dbReference type="SAM" id="MobiDB-lite"/>
    </source>
</evidence>
<sequence length="460" mass="49950">MEDGDDADALEGSLIENIARLGPDEVSQRETFSRLISQGRTVPDIAATFGLTELLVKRILALGDLLPKIREAYRREEIDAETARYLTMASKAQQKDWLALSADPEQYAPRGYQLKQWLFGGQSISTKVALFAIEDYPGLIVSDLFGQDSYFADADLSGKSRTKRLPPDATPIWKPAGARWSGWNRESISTHGTTKRRRRRRAARSSSPSRIAARSSFTRASCRARKPAAPAIKARAATKLKRPPSPHFPNSPARCRTMSTCTAVRAAMLDHPAVALRLMVAHAIAGSGLWQVRREPQRAANETVAASLAGCKAEAAFVERRREVLALLGSPDQDGAIAGGTGDAFAVASVFARLLSLCDDDVLRVLTVVVAETLEAGSAVIEALGNHLNVDMGAYWQPDDAFFDLLRDKEVANSMLAVSAASMSRTAMSPRRSRRKRRSSATSSRAKTAADKSRPGCRAG</sequence>
<feature type="region of interest" description="Disordered" evidence="1">
    <location>
        <begin position="423"/>
        <end position="460"/>
    </location>
</feature>
<reference evidence="2 3" key="1">
    <citation type="submission" date="2020-08" db="EMBL/GenBank/DDBJ databases">
        <title>Genomic Encyclopedia of Type Strains, Phase IV (KMG-IV): sequencing the most valuable type-strain genomes for metagenomic binning, comparative biology and taxonomic classification.</title>
        <authorList>
            <person name="Goeker M."/>
        </authorList>
    </citation>
    <scope>NUCLEOTIDE SEQUENCE [LARGE SCALE GENOMIC DNA]</scope>
    <source>
        <strain evidence="2 3">DSM 100039</strain>
    </source>
</reference>
<dbReference type="PANTHER" id="PTHR33375">
    <property type="entry name" value="CHROMOSOME-PARTITIONING PROTEIN PARB-RELATED"/>
    <property type="match status" value="1"/>
</dbReference>
<comment type="caution">
    <text evidence="2">The sequence shown here is derived from an EMBL/GenBank/DDBJ whole genome shotgun (WGS) entry which is preliminary data.</text>
</comment>
<gene>
    <name evidence="2" type="ORF">HNQ71_006898</name>
</gene>
<dbReference type="GO" id="GO:0007059">
    <property type="term" value="P:chromosome segregation"/>
    <property type="evidence" value="ECO:0007669"/>
    <property type="project" value="TreeGrafter"/>
</dbReference>
<dbReference type="PANTHER" id="PTHR33375:SF7">
    <property type="entry name" value="CHROMOSOME 2-PARTITIONING PROTEIN PARB-RELATED"/>
    <property type="match status" value="1"/>
</dbReference>